<evidence type="ECO:0000256" key="4">
    <source>
        <dbReference type="ARBA" id="ARBA00022840"/>
    </source>
</evidence>
<comment type="caution">
    <text evidence="11">The sequence shown here is derived from an EMBL/GenBank/DDBJ whole genome shotgun (WGS) entry which is preliminary data.</text>
</comment>
<keyword evidence="2 6" id="KW-0378">Hydrolase</keyword>
<dbReference type="InterPro" id="IPR025313">
    <property type="entry name" value="SPB4-like_CTE"/>
</dbReference>
<dbReference type="GO" id="GO:0003724">
    <property type="term" value="F:RNA helicase activity"/>
    <property type="evidence" value="ECO:0007669"/>
    <property type="project" value="UniProtKB-EC"/>
</dbReference>
<comment type="catalytic activity">
    <reaction evidence="7">
        <text>ATP + H2O = ADP + phosphate + H(+)</text>
        <dbReference type="Rhea" id="RHEA:13065"/>
        <dbReference type="ChEBI" id="CHEBI:15377"/>
        <dbReference type="ChEBI" id="CHEBI:15378"/>
        <dbReference type="ChEBI" id="CHEBI:30616"/>
        <dbReference type="ChEBI" id="CHEBI:43474"/>
        <dbReference type="ChEBI" id="CHEBI:456216"/>
        <dbReference type="EC" id="3.6.4.13"/>
    </reaction>
</comment>
<accession>A0A6G0TXI9</accession>
<feature type="domain" description="Helicase ATP-binding" evidence="9">
    <location>
        <begin position="183"/>
        <end position="367"/>
    </location>
</feature>
<keyword evidence="5 7" id="KW-0694">RNA-binding</keyword>
<evidence type="ECO:0000256" key="8">
    <source>
        <dbReference type="SAM" id="MobiDB-lite"/>
    </source>
</evidence>
<dbReference type="PROSITE" id="PS51192">
    <property type="entry name" value="HELICASE_ATP_BIND_1"/>
    <property type="match status" value="1"/>
</dbReference>
<dbReference type="InterPro" id="IPR000629">
    <property type="entry name" value="RNA-helicase_DEAD-box_CS"/>
</dbReference>
<sequence>MMRNLKRFCKFYRSEFRPITAITYRADNENIIPFNVPINESIFCSNMNCDEFGDGLENDCVINREKDPVNSKVFGVNRRSNFSRKEKGNDARLNGKNSNYQKKNNNDKKSGYVSSMFRNNPEVQLPVAILNKQVDIQAINKNKNSLFSTSTYKDLTDLHAHMIANLEQTLGVTKLTTVQSQTIPILLSGKDAMVQSETGSGKTFAYAVPLIESLHNIRPKLSRTDGLRALIILPTRELALQTYENFIKLLKPYTWLVPGMFTGGEKRKSEKARMRKGITILIGTPGRLLDHAQNTKSISFKSLQWLIIDEADRMLDLGYEKDIMSILSVINEHRDESIPRQTALLSATLSEGVQRLAGLSLKDPVYIDASSIGNTDSECLAIPDSLLQYYVLAPPKLRLVTLSGVLLQKLQKGQISSKTLVFMATQDMVDFYTELLTTVLTCLTMFKLHGNMTQVERMEVFKSFKAANHGVLFCTDVASRGLDLPLVDRIIQYNAPITPTDYVHRVGRTARVGQKGEATLFLTPHEAMFIAKLQDHSIIASELKMDKCLTSILTMEFEGEHVKTAEMAANILQSRFETAVLEQDRLHELGCNAFKSWVRSYASYPKSSREVFNFKDCHLGHYAKSFAIRDAPRIIGGIGKPKKDPRMKSIVIVRAVQLENRALGIEEGEGKQQ</sequence>
<evidence type="ECO:0000313" key="11">
    <source>
        <dbReference type="EMBL" id="KAE9540976.1"/>
    </source>
</evidence>
<evidence type="ECO:0000256" key="6">
    <source>
        <dbReference type="RuleBase" id="RU000492"/>
    </source>
</evidence>
<dbReference type="SMART" id="SM00490">
    <property type="entry name" value="HELICc"/>
    <property type="match status" value="1"/>
</dbReference>
<dbReference type="GO" id="GO:0003723">
    <property type="term" value="F:RNA binding"/>
    <property type="evidence" value="ECO:0007669"/>
    <property type="project" value="UniProtKB-UniRule"/>
</dbReference>
<protein>
    <recommendedName>
        <fullName evidence="7">ATP-dependent RNA helicase</fullName>
        <ecNumber evidence="7">3.6.4.13</ecNumber>
    </recommendedName>
</protein>
<dbReference type="InterPro" id="IPR014001">
    <property type="entry name" value="Helicase_ATP-bd"/>
</dbReference>
<dbReference type="InterPro" id="IPR027417">
    <property type="entry name" value="P-loop_NTPase"/>
</dbReference>
<evidence type="ECO:0000256" key="1">
    <source>
        <dbReference type="ARBA" id="ARBA00022741"/>
    </source>
</evidence>
<evidence type="ECO:0000256" key="2">
    <source>
        <dbReference type="ARBA" id="ARBA00022801"/>
    </source>
</evidence>
<dbReference type="GO" id="GO:0005524">
    <property type="term" value="F:ATP binding"/>
    <property type="evidence" value="ECO:0007669"/>
    <property type="project" value="UniProtKB-UniRule"/>
</dbReference>
<evidence type="ECO:0000256" key="3">
    <source>
        <dbReference type="ARBA" id="ARBA00022806"/>
    </source>
</evidence>
<dbReference type="InterPro" id="IPR011545">
    <property type="entry name" value="DEAD/DEAH_box_helicase_dom"/>
</dbReference>
<gene>
    <name evidence="11" type="ORF">AGLY_004221</name>
</gene>
<evidence type="ECO:0000259" key="10">
    <source>
        <dbReference type="PROSITE" id="PS51194"/>
    </source>
</evidence>
<dbReference type="OrthoDB" id="422663at2759"/>
<evidence type="ECO:0000259" key="9">
    <source>
        <dbReference type="PROSITE" id="PS51192"/>
    </source>
</evidence>
<feature type="region of interest" description="Disordered" evidence="8">
    <location>
        <begin position="80"/>
        <end position="109"/>
    </location>
</feature>
<feature type="domain" description="Helicase C-terminal" evidence="10">
    <location>
        <begin position="405"/>
        <end position="556"/>
    </location>
</feature>
<proteinExistence type="inferred from homology"/>
<dbReference type="InterPro" id="IPR001650">
    <property type="entry name" value="Helicase_C-like"/>
</dbReference>
<dbReference type="Pfam" id="PF00270">
    <property type="entry name" value="DEAD"/>
    <property type="match status" value="1"/>
</dbReference>
<dbReference type="Pfam" id="PF13959">
    <property type="entry name" value="CTE_SPB4"/>
    <property type="match status" value="1"/>
</dbReference>
<dbReference type="SMART" id="SM00487">
    <property type="entry name" value="DEXDc"/>
    <property type="match status" value="1"/>
</dbReference>
<reference evidence="11 12" key="1">
    <citation type="submission" date="2019-08" db="EMBL/GenBank/DDBJ databases">
        <title>The genome of the soybean aphid Biotype 1, its phylome, world population structure and adaptation to the North American continent.</title>
        <authorList>
            <person name="Giordano R."/>
            <person name="Donthu R.K."/>
            <person name="Hernandez A.G."/>
            <person name="Wright C.L."/>
            <person name="Zimin A.V."/>
        </authorList>
    </citation>
    <scope>NUCLEOTIDE SEQUENCE [LARGE SCALE GENOMIC DNA]</scope>
    <source>
        <tissue evidence="11">Whole aphids</tissue>
    </source>
</reference>
<name>A0A6G0TXI9_APHGL</name>
<dbReference type="PROSITE" id="PS51194">
    <property type="entry name" value="HELICASE_CTER"/>
    <property type="match status" value="1"/>
</dbReference>
<dbReference type="SUPFAM" id="SSF52540">
    <property type="entry name" value="P-loop containing nucleoside triphosphate hydrolases"/>
    <property type="match status" value="1"/>
</dbReference>
<dbReference type="PANTHER" id="PTHR24031">
    <property type="entry name" value="RNA HELICASE"/>
    <property type="match status" value="1"/>
</dbReference>
<dbReference type="AlphaFoldDB" id="A0A6G0TXI9"/>
<keyword evidence="3 6" id="KW-0347">Helicase</keyword>
<organism evidence="11 12">
    <name type="scientific">Aphis glycines</name>
    <name type="common">Soybean aphid</name>
    <dbReference type="NCBI Taxonomy" id="307491"/>
    <lineage>
        <taxon>Eukaryota</taxon>
        <taxon>Metazoa</taxon>
        <taxon>Ecdysozoa</taxon>
        <taxon>Arthropoda</taxon>
        <taxon>Hexapoda</taxon>
        <taxon>Insecta</taxon>
        <taxon>Pterygota</taxon>
        <taxon>Neoptera</taxon>
        <taxon>Paraneoptera</taxon>
        <taxon>Hemiptera</taxon>
        <taxon>Sternorrhyncha</taxon>
        <taxon>Aphidomorpha</taxon>
        <taxon>Aphidoidea</taxon>
        <taxon>Aphididae</taxon>
        <taxon>Aphidini</taxon>
        <taxon>Aphis</taxon>
        <taxon>Aphis</taxon>
    </lineage>
</organism>
<evidence type="ECO:0000256" key="5">
    <source>
        <dbReference type="ARBA" id="ARBA00022884"/>
    </source>
</evidence>
<evidence type="ECO:0000256" key="7">
    <source>
        <dbReference type="RuleBase" id="RU365068"/>
    </source>
</evidence>
<dbReference type="EMBL" id="VYZN01000013">
    <property type="protein sequence ID" value="KAE9540976.1"/>
    <property type="molecule type" value="Genomic_DNA"/>
</dbReference>
<keyword evidence="12" id="KW-1185">Reference proteome</keyword>
<dbReference type="GO" id="GO:0016787">
    <property type="term" value="F:hydrolase activity"/>
    <property type="evidence" value="ECO:0007669"/>
    <property type="project" value="UniProtKB-KW"/>
</dbReference>
<comment type="function">
    <text evidence="7">RNA helicase.</text>
</comment>
<dbReference type="CDD" id="cd18787">
    <property type="entry name" value="SF2_C_DEAD"/>
    <property type="match status" value="1"/>
</dbReference>
<evidence type="ECO:0000313" key="12">
    <source>
        <dbReference type="Proteomes" id="UP000475862"/>
    </source>
</evidence>
<dbReference type="EC" id="3.6.4.13" evidence="7"/>
<keyword evidence="1 6" id="KW-0547">Nucleotide-binding</keyword>
<comment type="similarity">
    <text evidence="6">Belongs to the DEAD box helicase family.</text>
</comment>
<dbReference type="PROSITE" id="PS00039">
    <property type="entry name" value="DEAD_ATP_HELICASE"/>
    <property type="match status" value="1"/>
</dbReference>
<dbReference type="Gene3D" id="3.40.50.300">
    <property type="entry name" value="P-loop containing nucleotide triphosphate hydrolases"/>
    <property type="match status" value="2"/>
</dbReference>
<dbReference type="SMART" id="SM01178">
    <property type="entry name" value="DUF4217"/>
    <property type="match status" value="1"/>
</dbReference>
<dbReference type="CDD" id="cd17949">
    <property type="entry name" value="DEADc_DDX31"/>
    <property type="match status" value="1"/>
</dbReference>
<keyword evidence="4 6" id="KW-0067">ATP-binding</keyword>
<dbReference type="Proteomes" id="UP000475862">
    <property type="component" value="Unassembled WGS sequence"/>
</dbReference>
<dbReference type="Pfam" id="PF00271">
    <property type="entry name" value="Helicase_C"/>
    <property type="match status" value="1"/>
</dbReference>
<comment type="domain">
    <text evidence="7">The Q motif is unique to and characteristic of the DEAD box family of RNA helicases and controls ATP binding and hydrolysis.</text>
</comment>